<evidence type="ECO:0000256" key="6">
    <source>
        <dbReference type="ARBA" id="ARBA00022970"/>
    </source>
</evidence>
<feature type="transmembrane region" description="Helical" evidence="9">
    <location>
        <begin position="289"/>
        <end position="309"/>
    </location>
</feature>
<dbReference type="GO" id="GO:0015173">
    <property type="term" value="F:aromatic amino acid transmembrane transporter activity"/>
    <property type="evidence" value="ECO:0007669"/>
    <property type="project" value="InterPro"/>
</dbReference>
<comment type="caution">
    <text evidence="10">The sequence shown here is derived from an EMBL/GenBank/DDBJ whole genome shotgun (WGS) entry which is preliminary data.</text>
</comment>
<comment type="subcellular location">
    <subcellularLocation>
        <location evidence="1">Cell inner membrane</location>
        <topology evidence="1">Multi-pass membrane protein</topology>
    </subcellularLocation>
</comment>
<keyword evidence="3" id="KW-1003">Cell membrane</keyword>
<evidence type="ECO:0000256" key="8">
    <source>
        <dbReference type="ARBA" id="ARBA00023136"/>
    </source>
</evidence>
<keyword evidence="7 9" id="KW-1133">Transmembrane helix</keyword>
<keyword evidence="8 9" id="KW-0472">Membrane</keyword>
<evidence type="ECO:0000256" key="4">
    <source>
        <dbReference type="ARBA" id="ARBA00022519"/>
    </source>
</evidence>
<feature type="transmembrane region" description="Helical" evidence="9">
    <location>
        <begin position="215"/>
        <end position="238"/>
    </location>
</feature>
<keyword evidence="4" id="KW-0997">Cell inner membrane</keyword>
<evidence type="ECO:0000256" key="1">
    <source>
        <dbReference type="ARBA" id="ARBA00004429"/>
    </source>
</evidence>
<evidence type="ECO:0000313" key="10">
    <source>
        <dbReference type="EMBL" id="OHA71981.1"/>
    </source>
</evidence>
<keyword evidence="6" id="KW-0029">Amino-acid transport</keyword>
<accession>A0A1G2RIW2</accession>
<feature type="transmembrane region" description="Helical" evidence="9">
    <location>
        <begin position="113"/>
        <end position="133"/>
    </location>
</feature>
<dbReference type="PANTHER" id="PTHR46997">
    <property type="entry name" value="LOW AFFINITY TRYPTOPHAN PERMEASE-RELATED"/>
    <property type="match status" value="1"/>
</dbReference>
<feature type="transmembrane region" description="Helical" evidence="9">
    <location>
        <begin position="5"/>
        <end position="27"/>
    </location>
</feature>
<keyword evidence="2" id="KW-0813">Transport</keyword>
<evidence type="ECO:0000256" key="3">
    <source>
        <dbReference type="ARBA" id="ARBA00022475"/>
    </source>
</evidence>
<name>A0A1G2RIW2_9BACT</name>
<feature type="transmembrane region" description="Helical" evidence="9">
    <location>
        <begin position="359"/>
        <end position="376"/>
    </location>
</feature>
<evidence type="ECO:0000313" key="11">
    <source>
        <dbReference type="Proteomes" id="UP000177287"/>
    </source>
</evidence>
<feature type="transmembrane region" description="Helical" evidence="9">
    <location>
        <begin position="75"/>
        <end position="101"/>
    </location>
</feature>
<reference evidence="10 11" key="1">
    <citation type="journal article" date="2016" name="Nat. Commun.">
        <title>Thousands of microbial genomes shed light on interconnected biogeochemical processes in an aquifer system.</title>
        <authorList>
            <person name="Anantharaman K."/>
            <person name="Brown C.T."/>
            <person name="Hug L.A."/>
            <person name="Sharon I."/>
            <person name="Castelle C.J."/>
            <person name="Probst A.J."/>
            <person name="Thomas B.C."/>
            <person name="Singh A."/>
            <person name="Wilkins M.J."/>
            <person name="Karaoz U."/>
            <person name="Brodie E.L."/>
            <person name="Williams K.H."/>
            <person name="Hubbard S.S."/>
            <person name="Banfield J.F."/>
        </authorList>
    </citation>
    <scope>NUCLEOTIDE SEQUENCE [LARGE SCALE GENOMIC DNA]</scope>
</reference>
<dbReference type="Pfam" id="PF03222">
    <property type="entry name" value="Trp_Tyr_perm"/>
    <property type="match status" value="1"/>
</dbReference>
<evidence type="ECO:0000256" key="9">
    <source>
        <dbReference type="SAM" id="Phobius"/>
    </source>
</evidence>
<evidence type="ECO:0000256" key="5">
    <source>
        <dbReference type="ARBA" id="ARBA00022692"/>
    </source>
</evidence>
<feature type="transmembrane region" description="Helical" evidence="9">
    <location>
        <begin position="315"/>
        <end position="338"/>
    </location>
</feature>
<feature type="transmembrane region" description="Helical" evidence="9">
    <location>
        <begin position="33"/>
        <end position="54"/>
    </location>
</feature>
<dbReference type="Proteomes" id="UP000177287">
    <property type="component" value="Unassembled WGS sequence"/>
</dbReference>
<organism evidence="10 11">
    <name type="scientific">Candidatus Wildermuthbacteria bacterium RIFCSPLOWO2_01_FULL_47_18</name>
    <dbReference type="NCBI Taxonomy" id="1802460"/>
    <lineage>
        <taxon>Bacteria</taxon>
        <taxon>Candidatus Wildermuthiibacteriota</taxon>
    </lineage>
</organism>
<dbReference type="Gene3D" id="1.20.1740.10">
    <property type="entry name" value="Amino acid/polyamine transporter I"/>
    <property type="match status" value="1"/>
</dbReference>
<dbReference type="InterPro" id="IPR013059">
    <property type="entry name" value="Trp_tyr_transpt"/>
</dbReference>
<gene>
    <name evidence="10" type="ORF">A3A27_03015</name>
</gene>
<feature type="transmembrane region" description="Helical" evidence="9">
    <location>
        <begin position="258"/>
        <end position="277"/>
    </location>
</feature>
<dbReference type="AlphaFoldDB" id="A0A1G2RIW2"/>
<sequence length="377" mass="40253">MVKSFILAVSSMVGPIIGAGIFGIPFVVAKSGVIPGIFYFIVLTFVVVLLHLFFGEICLRTEGKHRLVGYAQIYLGTWGKLFASLVLVFVLVGTILAYLILAGNFLKISLSSLLPLSNTVYTLLFVALGTLFVAKGRQLIAKAEFLLNIGIFAAIGVIAFFAAPAVRLENFALFDASYAFLPFGVIFFALIGWEAIPEVASFIKDTNSKVSLAKVIVVATLVAAVICFVFAALVVGVSGFLTSQDAFAGLIPFLGERIAGLGALLGVFAIASSFLVIANYMKNALRHDFGVPTPLAIIITIGIPLFLFLVGFQNFISVIGIVGIVTGAAEGLLMIAILKKAKEKGQRKPEFSVPFSRPLIYFISFILLGGALADLFF</sequence>
<evidence type="ECO:0000256" key="2">
    <source>
        <dbReference type="ARBA" id="ARBA00022448"/>
    </source>
</evidence>
<dbReference type="PANTHER" id="PTHR46997:SF2">
    <property type="entry name" value="TYROSINE-SPECIFIC TRANSPORT SYSTEM"/>
    <property type="match status" value="1"/>
</dbReference>
<dbReference type="EMBL" id="MHUF01000027">
    <property type="protein sequence ID" value="OHA71981.1"/>
    <property type="molecule type" value="Genomic_DNA"/>
</dbReference>
<dbReference type="GO" id="GO:0005886">
    <property type="term" value="C:plasma membrane"/>
    <property type="evidence" value="ECO:0007669"/>
    <property type="project" value="UniProtKB-SubCell"/>
</dbReference>
<feature type="transmembrane region" description="Helical" evidence="9">
    <location>
        <begin position="178"/>
        <end position="203"/>
    </location>
</feature>
<feature type="transmembrane region" description="Helical" evidence="9">
    <location>
        <begin position="145"/>
        <end position="166"/>
    </location>
</feature>
<proteinExistence type="predicted"/>
<evidence type="ECO:0008006" key="12">
    <source>
        <dbReference type="Google" id="ProtNLM"/>
    </source>
</evidence>
<dbReference type="InterPro" id="IPR018227">
    <property type="entry name" value="Amino_acid_transport_2"/>
</dbReference>
<protein>
    <recommendedName>
        <fullName evidence="12">Amino acid transporter transmembrane domain-containing protein</fullName>
    </recommendedName>
</protein>
<keyword evidence="5 9" id="KW-0812">Transmembrane</keyword>
<dbReference type="GO" id="GO:0003333">
    <property type="term" value="P:amino acid transmembrane transport"/>
    <property type="evidence" value="ECO:0007669"/>
    <property type="project" value="InterPro"/>
</dbReference>
<evidence type="ECO:0000256" key="7">
    <source>
        <dbReference type="ARBA" id="ARBA00022989"/>
    </source>
</evidence>